<evidence type="ECO:0000313" key="1">
    <source>
        <dbReference type="EMBL" id="WAR21720.1"/>
    </source>
</evidence>
<dbReference type="EMBL" id="CP111023">
    <property type="protein sequence ID" value="WAR21720.1"/>
    <property type="molecule type" value="Genomic_DNA"/>
</dbReference>
<reference evidence="1" key="1">
    <citation type="submission" date="2022-11" db="EMBL/GenBank/DDBJ databases">
        <title>Centuries of genome instability and evolution in soft-shell clam transmissible cancer (bioRxiv).</title>
        <authorList>
            <person name="Hart S.F.M."/>
            <person name="Yonemitsu M.A."/>
            <person name="Giersch R.M."/>
            <person name="Beal B.F."/>
            <person name="Arriagada G."/>
            <person name="Davis B.W."/>
            <person name="Ostrander E.A."/>
            <person name="Goff S.P."/>
            <person name="Metzger M.J."/>
        </authorList>
    </citation>
    <scope>NUCLEOTIDE SEQUENCE</scope>
    <source>
        <strain evidence="1">MELC-2E11</strain>
        <tissue evidence="1">Siphon/mantle</tissue>
    </source>
</reference>
<keyword evidence="2" id="KW-1185">Reference proteome</keyword>
<feature type="non-terminal residue" evidence="1">
    <location>
        <position position="83"/>
    </location>
</feature>
<organism evidence="1 2">
    <name type="scientific">Mya arenaria</name>
    <name type="common">Soft-shell clam</name>
    <dbReference type="NCBI Taxonomy" id="6604"/>
    <lineage>
        <taxon>Eukaryota</taxon>
        <taxon>Metazoa</taxon>
        <taxon>Spiralia</taxon>
        <taxon>Lophotrochozoa</taxon>
        <taxon>Mollusca</taxon>
        <taxon>Bivalvia</taxon>
        <taxon>Autobranchia</taxon>
        <taxon>Heteroconchia</taxon>
        <taxon>Euheterodonta</taxon>
        <taxon>Imparidentia</taxon>
        <taxon>Neoheterodontei</taxon>
        <taxon>Myida</taxon>
        <taxon>Myoidea</taxon>
        <taxon>Myidae</taxon>
        <taxon>Mya</taxon>
    </lineage>
</organism>
<protein>
    <submittedName>
        <fullName evidence="1">Uncharacterized protein</fullName>
    </submittedName>
</protein>
<evidence type="ECO:0000313" key="2">
    <source>
        <dbReference type="Proteomes" id="UP001164746"/>
    </source>
</evidence>
<dbReference type="Proteomes" id="UP001164746">
    <property type="component" value="Chromosome 12"/>
</dbReference>
<sequence>YPYETKKRRGDESCGAEVPGNMTCMSVVMVVCCPRYTNHCSPQQRQDDDNNTPGTALSSHVKNMKLTGKIQAVNMEVKMLQTD</sequence>
<name>A0ABY7FI03_MYAAR</name>
<proteinExistence type="predicted"/>
<gene>
    <name evidence="1" type="ORF">MAR_015694</name>
</gene>
<accession>A0ABY7FI03</accession>